<accession>A0A8J8W9V3</accession>
<name>A0A8J8W9V3_CHIOP</name>
<sequence>MVAGEQGYRYVMTVVDHYSRFVRFFPLKSKHTTHIIKTMWQYLADYGTPRNIVLDNGGEFTSREFQQFCTRHQITLCYTTPYHPQGNSVTERMHRTLKSVLSTLCQGHPLSWPTLLQPCQITMNQAVHTSTGQQPYFAFFSRHAPRLVGAALPDVEGEQDDMGVAHALIRETHQKMSRRYRDVANRKRKNQVVEVGALVWVRKETTIPGTCRKLNVKWDGVYRVVEVRLGGSSYVVENVFTEKQVHRAAEQVKPYYGSEEWLVEPVERVLQPDPVDEQLAPRVRRPPKRLIEEE</sequence>
<dbReference type="Proteomes" id="UP000770661">
    <property type="component" value="Unassembled WGS sequence"/>
</dbReference>
<proteinExistence type="predicted"/>
<dbReference type="SUPFAM" id="SSF53098">
    <property type="entry name" value="Ribonuclease H-like"/>
    <property type="match status" value="1"/>
</dbReference>
<dbReference type="Gene3D" id="3.30.420.10">
    <property type="entry name" value="Ribonuclease H-like superfamily/Ribonuclease H"/>
    <property type="match status" value="1"/>
</dbReference>
<evidence type="ECO:0000313" key="2">
    <source>
        <dbReference type="EMBL" id="KAG0695216.1"/>
    </source>
</evidence>
<dbReference type="PROSITE" id="PS50994">
    <property type="entry name" value="INTEGRASE"/>
    <property type="match status" value="1"/>
</dbReference>
<dbReference type="OrthoDB" id="6371339at2759"/>
<dbReference type="InterPro" id="IPR012337">
    <property type="entry name" value="RNaseH-like_sf"/>
</dbReference>
<dbReference type="GO" id="GO:0015074">
    <property type="term" value="P:DNA integration"/>
    <property type="evidence" value="ECO:0007669"/>
    <property type="project" value="InterPro"/>
</dbReference>
<comment type="caution">
    <text evidence="2">The sequence shown here is derived from an EMBL/GenBank/DDBJ whole genome shotgun (WGS) entry which is preliminary data.</text>
</comment>
<gene>
    <name evidence="2" type="primary">pol_17</name>
    <name evidence="2" type="ORF">GWK47_027021</name>
</gene>
<dbReference type="EMBL" id="JACEEZ010026043">
    <property type="protein sequence ID" value="KAG0695216.1"/>
    <property type="molecule type" value="Genomic_DNA"/>
</dbReference>
<protein>
    <submittedName>
        <fullName evidence="2">Pro-Pol polyprotein</fullName>
    </submittedName>
</protein>
<evidence type="ECO:0000313" key="3">
    <source>
        <dbReference type="Proteomes" id="UP000770661"/>
    </source>
</evidence>
<feature type="domain" description="Integrase catalytic" evidence="1">
    <location>
        <begin position="1"/>
        <end position="143"/>
    </location>
</feature>
<dbReference type="AlphaFoldDB" id="A0A8J8W9V3"/>
<dbReference type="GO" id="GO:0003676">
    <property type="term" value="F:nucleic acid binding"/>
    <property type="evidence" value="ECO:0007669"/>
    <property type="project" value="InterPro"/>
</dbReference>
<dbReference type="PANTHER" id="PTHR37984:SF5">
    <property type="entry name" value="PROTEIN NYNRIN-LIKE"/>
    <property type="match status" value="1"/>
</dbReference>
<evidence type="ECO:0000259" key="1">
    <source>
        <dbReference type="PROSITE" id="PS50994"/>
    </source>
</evidence>
<dbReference type="InterPro" id="IPR001584">
    <property type="entry name" value="Integrase_cat-core"/>
</dbReference>
<dbReference type="InterPro" id="IPR050951">
    <property type="entry name" value="Retrovirus_Pol_polyprotein"/>
</dbReference>
<keyword evidence="3" id="KW-1185">Reference proteome</keyword>
<dbReference type="Pfam" id="PF00665">
    <property type="entry name" value="rve"/>
    <property type="match status" value="1"/>
</dbReference>
<organism evidence="2 3">
    <name type="scientific">Chionoecetes opilio</name>
    <name type="common">Atlantic snow crab</name>
    <name type="synonym">Cancer opilio</name>
    <dbReference type="NCBI Taxonomy" id="41210"/>
    <lineage>
        <taxon>Eukaryota</taxon>
        <taxon>Metazoa</taxon>
        <taxon>Ecdysozoa</taxon>
        <taxon>Arthropoda</taxon>
        <taxon>Crustacea</taxon>
        <taxon>Multicrustacea</taxon>
        <taxon>Malacostraca</taxon>
        <taxon>Eumalacostraca</taxon>
        <taxon>Eucarida</taxon>
        <taxon>Decapoda</taxon>
        <taxon>Pleocyemata</taxon>
        <taxon>Brachyura</taxon>
        <taxon>Eubrachyura</taxon>
        <taxon>Majoidea</taxon>
        <taxon>Majidae</taxon>
        <taxon>Chionoecetes</taxon>
    </lineage>
</organism>
<dbReference type="PANTHER" id="PTHR37984">
    <property type="entry name" value="PROTEIN CBG26694"/>
    <property type="match status" value="1"/>
</dbReference>
<dbReference type="InterPro" id="IPR036397">
    <property type="entry name" value="RNaseH_sf"/>
</dbReference>
<reference evidence="2" key="1">
    <citation type="submission" date="2020-07" db="EMBL/GenBank/DDBJ databases">
        <title>The High-quality genome of the commercially important snow crab, Chionoecetes opilio.</title>
        <authorList>
            <person name="Jeong J.-H."/>
            <person name="Ryu S."/>
        </authorList>
    </citation>
    <scope>NUCLEOTIDE SEQUENCE</scope>
    <source>
        <strain evidence="2">MADBK_172401_WGS</strain>
        <tissue evidence="2">Digestive gland</tissue>
    </source>
</reference>